<dbReference type="KEGG" id="char:105901090"/>
<dbReference type="Pfam" id="PF18102">
    <property type="entry name" value="DTC"/>
    <property type="match status" value="1"/>
</dbReference>
<evidence type="ECO:0000256" key="9">
    <source>
        <dbReference type="RuleBase" id="RU367105"/>
    </source>
</evidence>
<dbReference type="UniPathway" id="UPA00143"/>
<evidence type="ECO:0000313" key="12">
    <source>
        <dbReference type="Proteomes" id="UP000515152"/>
    </source>
</evidence>
<dbReference type="RefSeq" id="XP_031426542.1">
    <property type="nucleotide sequence ID" value="XM_031570682.2"/>
</dbReference>
<dbReference type="GeneID" id="105901090"/>
<protein>
    <recommendedName>
        <fullName evidence="9">E3 ubiquitin-protein ligase</fullName>
        <ecNumber evidence="9">2.3.2.27</ecNumber>
    </recommendedName>
</protein>
<dbReference type="InterPro" id="IPR039398">
    <property type="entry name" value="Deltex_fam"/>
</dbReference>
<dbReference type="PANTHER" id="PTHR12622">
    <property type="entry name" value="DELTEX-RELATED"/>
    <property type="match status" value="1"/>
</dbReference>
<sequence>MVGMSEVFPKVTLTVDGGTIFKGRKTLPLEGSFEEVEKTFYELATLKKTKSVEAKRLYEDDCSPAKSVEVDSTVMRFIKEKYPKELKRIMGNDVEITTVRGREALTCVSFNPKQPVLAQFARQKFITFYQKIATELQMKPFDSKRSPVKLLEAEFPELLITTNPNTVTGAYVSIERLERFLENDFKSPSRSRGHAAQKASVKDSGSPATRHPQKDEEETCPICMDTLTEKKTLPQCKHSFCKDCVKRAFDIKPVCPVCGVLYGELKGTQPEKGTMKVTYEDKSHLPGYEKYGTIVIEYYIPSGIQGEAHPNPGQRYEGAARTAYLPNSTEGKRVLALLQRGFDQRLIFTIGRSSTSGRNNVVTWNDIHHKTSRYSGPSCYGYPDPEYLSRVQEELKLKGIY</sequence>
<dbReference type="CDD" id="cd09633">
    <property type="entry name" value="Deltex_C"/>
    <property type="match status" value="1"/>
</dbReference>
<dbReference type="Gene3D" id="3.30.40.10">
    <property type="entry name" value="Zinc/RING finger domain, C3HC4 (zinc finger)"/>
    <property type="match status" value="1"/>
</dbReference>
<dbReference type="SMART" id="SM00184">
    <property type="entry name" value="RING"/>
    <property type="match status" value="1"/>
</dbReference>
<evidence type="ECO:0000256" key="7">
    <source>
        <dbReference type="ARBA" id="ARBA00022833"/>
    </source>
</evidence>
<evidence type="ECO:0000256" key="4">
    <source>
        <dbReference type="ARBA" id="ARBA00022679"/>
    </source>
</evidence>
<dbReference type="InterPro" id="IPR039399">
    <property type="entry name" value="Deltex_C_sf"/>
</dbReference>
<dbReference type="GO" id="GO:0061630">
    <property type="term" value="F:ubiquitin protein ligase activity"/>
    <property type="evidence" value="ECO:0007669"/>
    <property type="project" value="UniProtKB-UniRule"/>
</dbReference>
<dbReference type="GO" id="GO:0005737">
    <property type="term" value="C:cytoplasm"/>
    <property type="evidence" value="ECO:0007669"/>
    <property type="project" value="UniProtKB-SubCell"/>
</dbReference>
<keyword evidence="4 9" id="KW-0808">Transferase</keyword>
<keyword evidence="5 9" id="KW-0479">Metal-binding</keyword>
<evidence type="ECO:0000313" key="13">
    <source>
        <dbReference type="RefSeq" id="XP_031426542.1"/>
    </source>
</evidence>
<dbReference type="Gene3D" id="3.30.390.130">
    <property type="match status" value="1"/>
</dbReference>
<evidence type="ECO:0000256" key="2">
    <source>
        <dbReference type="ARBA" id="ARBA00004906"/>
    </source>
</evidence>
<keyword evidence="9" id="KW-0963">Cytoplasm</keyword>
<evidence type="ECO:0000259" key="11">
    <source>
        <dbReference type="PROSITE" id="PS50089"/>
    </source>
</evidence>
<dbReference type="InterPro" id="IPR001841">
    <property type="entry name" value="Znf_RING"/>
</dbReference>
<feature type="domain" description="RING-type" evidence="11">
    <location>
        <begin position="220"/>
        <end position="258"/>
    </location>
</feature>
<dbReference type="GO" id="GO:0007219">
    <property type="term" value="P:Notch signaling pathway"/>
    <property type="evidence" value="ECO:0007669"/>
    <property type="project" value="InterPro"/>
</dbReference>
<comment type="similarity">
    <text evidence="3 9">Belongs to the Deltex family.</text>
</comment>
<dbReference type="Pfam" id="PF13923">
    <property type="entry name" value="zf-C3HC4_2"/>
    <property type="match status" value="1"/>
</dbReference>
<dbReference type="Proteomes" id="UP000515152">
    <property type="component" value="Chromosome 7"/>
</dbReference>
<evidence type="ECO:0000256" key="6">
    <source>
        <dbReference type="ARBA" id="ARBA00022771"/>
    </source>
</evidence>
<dbReference type="SUPFAM" id="SSF57850">
    <property type="entry name" value="RING/U-box"/>
    <property type="match status" value="1"/>
</dbReference>
<comment type="subcellular location">
    <subcellularLocation>
        <location evidence="9">Cytoplasm</location>
    </subcellularLocation>
</comment>
<dbReference type="PROSITE" id="PS00518">
    <property type="entry name" value="ZF_RING_1"/>
    <property type="match status" value="1"/>
</dbReference>
<dbReference type="PROSITE" id="PS50089">
    <property type="entry name" value="ZF_RING_2"/>
    <property type="match status" value="1"/>
</dbReference>
<dbReference type="InterPro" id="IPR039396">
    <property type="entry name" value="Deltex_C"/>
</dbReference>
<dbReference type="AlphaFoldDB" id="A0A6P8FTV4"/>
<feature type="region of interest" description="Disordered" evidence="10">
    <location>
        <begin position="186"/>
        <end position="217"/>
    </location>
</feature>
<keyword evidence="6 8" id="KW-0863">Zinc-finger</keyword>
<accession>A0A6P8FTV4</accession>
<dbReference type="GO" id="GO:0008270">
    <property type="term" value="F:zinc ion binding"/>
    <property type="evidence" value="ECO:0007669"/>
    <property type="project" value="UniProtKB-KW"/>
</dbReference>
<proteinExistence type="inferred from homology"/>
<reference evidence="13" key="1">
    <citation type="submission" date="2025-08" db="UniProtKB">
        <authorList>
            <consortium name="RefSeq"/>
        </authorList>
    </citation>
    <scope>IDENTIFICATION</scope>
</reference>
<comment type="catalytic activity">
    <reaction evidence="1 9">
        <text>S-ubiquitinyl-[E2 ubiquitin-conjugating enzyme]-L-cysteine + [acceptor protein]-L-lysine = [E2 ubiquitin-conjugating enzyme]-L-cysteine + N(6)-ubiquitinyl-[acceptor protein]-L-lysine.</text>
        <dbReference type="EC" id="2.3.2.27"/>
    </reaction>
</comment>
<organism evidence="12 13">
    <name type="scientific">Clupea harengus</name>
    <name type="common">Atlantic herring</name>
    <dbReference type="NCBI Taxonomy" id="7950"/>
    <lineage>
        <taxon>Eukaryota</taxon>
        <taxon>Metazoa</taxon>
        <taxon>Chordata</taxon>
        <taxon>Craniata</taxon>
        <taxon>Vertebrata</taxon>
        <taxon>Euteleostomi</taxon>
        <taxon>Actinopterygii</taxon>
        <taxon>Neopterygii</taxon>
        <taxon>Teleostei</taxon>
        <taxon>Clupei</taxon>
        <taxon>Clupeiformes</taxon>
        <taxon>Clupeoidei</taxon>
        <taxon>Clupeidae</taxon>
        <taxon>Clupea</taxon>
    </lineage>
</organism>
<dbReference type="InterPro" id="IPR017907">
    <property type="entry name" value="Znf_RING_CS"/>
</dbReference>
<evidence type="ECO:0000256" key="5">
    <source>
        <dbReference type="ARBA" id="ARBA00022723"/>
    </source>
</evidence>
<evidence type="ECO:0000256" key="3">
    <source>
        <dbReference type="ARBA" id="ARBA00009413"/>
    </source>
</evidence>
<dbReference type="EC" id="2.3.2.27" evidence="9"/>
<gene>
    <name evidence="13" type="primary">si:dkey-3h3.3</name>
</gene>
<comment type="pathway">
    <text evidence="2 9">Protein modification; protein ubiquitination.</text>
</comment>
<evidence type="ECO:0000256" key="1">
    <source>
        <dbReference type="ARBA" id="ARBA00000900"/>
    </source>
</evidence>
<keyword evidence="7 9" id="KW-0862">Zinc</keyword>
<dbReference type="OrthoDB" id="527344at2759"/>
<dbReference type="GO" id="GO:0016567">
    <property type="term" value="P:protein ubiquitination"/>
    <property type="evidence" value="ECO:0007669"/>
    <property type="project" value="UniProtKB-UniRule"/>
</dbReference>
<dbReference type="InterPro" id="IPR013083">
    <property type="entry name" value="Znf_RING/FYVE/PHD"/>
</dbReference>
<evidence type="ECO:0000256" key="10">
    <source>
        <dbReference type="SAM" id="MobiDB-lite"/>
    </source>
</evidence>
<keyword evidence="12" id="KW-1185">Reference proteome</keyword>
<name>A0A6P8FTV4_CLUHA</name>
<evidence type="ECO:0000256" key="8">
    <source>
        <dbReference type="PROSITE-ProRule" id="PRU00175"/>
    </source>
</evidence>